<dbReference type="KEGG" id="adu:107469209"/>
<evidence type="ECO:0000313" key="3">
    <source>
        <dbReference type="RefSeq" id="XP_015944075.1"/>
    </source>
</evidence>
<name>A0A6P4BVZ0_ARADU</name>
<accession>A0A6P4BVZ0</accession>
<dbReference type="InterPro" id="IPR013103">
    <property type="entry name" value="RVT_2"/>
</dbReference>
<feature type="domain" description="Reverse transcriptase Ty1/copia-type" evidence="1">
    <location>
        <begin position="1"/>
        <end position="92"/>
    </location>
</feature>
<dbReference type="Pfam" id="PF07727">
    <property type="entry name" value="RVT_2"/>
    <property type="match status" value="1"/>
</dbReference>
<dbReference type="OrthoDB" id="1426677at2759"/>
<dbReference type="RefSeq" id="XP_015944075.1">
    <property type="nucleotide sequence ID" value="XM_016088589.1"/>
</dbReference>
<proteinExistence type="predicted"/>
<protein>
    <submittedName>
        <fullName evidence="3">Uncharacterized mitochondrial protein AtMg00810-like</fullName>
    </submittedName>
</protein>
<dbReference type="GeneID" id="107469209"/>
<gene>
    <name evidence="3" type="primary">LOC107469209</name>
</gene>
<evidence type="ECO:0000313" key="2">
    <source>
        <dbReference type="Proteomes" id="UP000515211"/>
    </source>
</evidence>
<dbReference type="InterPro" id="IPR043502">
    <property type="entry name" value="DNA/RNA_pol_sf"/>
</dbReference>
<dbReference type="SUPFAM" id="SSF56672">
    <property type="entry name" value="DNA/RNA polymerases"/>
    <property type="match status" value="1"/>
</dbReference>
<reference evidence="2" key="1">
    <citation type="journal article" date="2016" name="Nat. Genet.">
        <title>The genome sequences of Arachis duranensis and Arachis ipaensis, the diploid ancestors of cultivated peanut.</title>
        <authorList>
            <person name="Bertioli D.J."/>
            <person name="Cannon S.B."/>
            <person name="Froenicke L."/>
            <person name="Huang G."/>
            <person name="Farmer A.D."/>
            <person name="Cannon E.K."/>
            <person name="Liu X."/>
            <person name="Gao D."/>
            <person name="Clevenger J."/>
            <person name="Dash S."/>
            <person name="Ren L."/>
            <person name="Moretzsohn M.C."/>
            <person name="Shirasawa K."/>
            <person name="Huang W."/>
            <person name="Vidigal B."/>
            <person name="Abernathy B."/>
            <person name="Chu Y."/>
            <person name="Niederhuth C.E."/>
            <person name="Umale P."/>
            <person name="Araujo A.C."/>
            <person name="Kozik A."/>
            <person name="Kim K.D."/>
            <person name="Burow M.D."/>
            <person name="Varshney R.K."/>
            <person name="Wang X."/>
            <person name="Zhang X."/>
            <person name="Barkley N."/>
            <person name="Guimaraes P.M."/>
            <person name="Isobe S."/>
            <person name="Guo B."/>
            <person name="Liao B."/>
            <person name="Stalker H.T."/>
            <person name="Schmitz R.J."/>
            <person name="Scheffler B.E."/>
            <person name="Leal-Bertioli S.C."/>
            <person name="Xun X."/>
            <person name="Jackson S.A."/>
            <person name="Michelmore R."/>
            <person name="Ozias-Akins P."/>
        </authorList>
    </citation>
    <scope>NUCLEOTIDE SEQUENCE [LARGE SCALE GENOMIC DNA]</scope>
    <source>
        <strain evidence="2">cv. V14167</strain>
    </source>
</reference>
<sequence length="143" mass="16068">MFVQQLESSITCVLIYVDDIIVIGSCIEVITTVTQKLNSAFVLKDKRELHYFLGIQVNKTNDRGLMMSQDKYVQDLLAKVSMSNCKSCATPLSSTLRIYATGGAMFDNPHLYHFVVGSLQYLTMTKPDLAYSVNNLAQFIQKL</sequence>
<dbReference type="Proteomes" id="UP000515211">
    <property type="component" value="Chromosome 10"/>
</dbReference>
<dbReference type="AlphaFoldDB" id="A0A6P4BVZ0"/>
<organism evidence="2 3">
    <name type="scientific">Arachis duranensis</name>
    <name type="common">Wild peanut</name>
    <dbReference type="NCBI Taxonomy" id="130453"/>
    <lineage>
        <taxon>Eukaryota</taxon>
        <taxon>Viridiplantae</taxon>
        <taxon>Streptophyta</taxon>
        <taxon>Embryophyta</taxon>
        <taxon>Tracheophyta</taxon>
        <taxon>Spermatophyta</taxon>
        <taxon>Magnoliopsida</taxon>
        <taxon>eudicotyledons</taxon>
        <taxon>Gunneridae</taxon>
        <taxon>Pentapetalae</taxon>
        <taxon>rosids</taxon>
        <taxon>fabids</taxon>
        <taxon>Fabales</taxon>
        <taxon>Fabaceae</taxon>
        <taxon>Papilionoideae</taxon>
        <taxon>50 kb inversion clade</taxon>
        <taxon>dalbergioids sensu lato</taxon>
        <taxon>Dalbergieae</taxon>
        <taxon>Pterocarpus clade</taxon>
        <taxon>Arachis</taxon>
    </lineage>
</organism>
<reference evidence="3" key="2">
    <citation type="submission" date="2025-08" db="UniProtKB">
        <authorList>
            <consortium name="RefSeq"/>
        </authorList>
    </citation>
    <scope>IDENTIFICATION</scope>
    <source>
        <tissue evidence="3">Whole plant</tissue>
    </source>
</reference>
<evidence type="ECO:0000259" key="1">
    <source>
        <dbReference type="Pfam" id="PF07727"/>
    </source>
</evidence>
<keyword evidence="2" id="KW-1185">Reference proteome</keyword>